<evidence type="ECO:0000256" key="1">
    <source>
        <dbReference type="ARBA" id="ARBA00004167"/>
    </source>
</evidence>
<evidence type="ECO:0000256" key="6">
    <source>
        <dbReference type="ARBA" id="ARBA00023242"/>
    </source>
</evidence>
<gene>
    <name evidence="10" type="ORF">CVLEPA_LOCUS4844</name>
</gene>
<accession>A0ABP0F8Z2</accession>
<dbReference type="PROSITE" id="PS00036">
    <property type="entry name" value="BZIP_BASIC"/>
    <property type="match status" value="1"/>
</dbReference>
<evidence type="ECO:0000256" key="7">
    <source>
        <dbReference type="SAM" id="Coils"/>
    </source>
</evidence>
<comment type="caution">
    <text evidence="10">The sequence shown here is derived from an EMBL/GenBank/DDBJ whole genome shotgun (WGS) entry which is preliminary data.</text>
</comment>
<dbReference type="EMBL" id="CAWYQH010000013">
    <property type="protein sequence ID" value="CAK8675246.1"/>
    <property type="molecule type" value="Genomic_DNA"/>
</dbReference>
<feature type="compositionally biased region" description="Low complexity" evidence="8">
    <location>
        <begin position="123"/>
        <end position="137"/>
    </location>
</feature>
<keyword evidence="11" id="KW-1185">Reference proteome</keyword>
<dbReference type="Gene3D" id="1.20.5.170">
    <property type="match status" value="1"/>
</dbReference>
<feature type="region of interest" description="Disordered" evidence="8">
    <location>
        <begin position="747"/>
        <end position="767"/>
    </location>
</feature>
<comment type="similarity">
    <text evidence="2">Belongs to the bZIP family. ATF subfamily.</text>
</comment>
<dbReference type="CDD" id="cd14700">
    <property type="entry name" value="bZIP_ATF6"/>
    <property type="match status" value="1"/>
</dbReference>
<dbReference type="SUPFAM" id="SSF57959">
    <property type="entry name" value="Leucine zipper domain"/>
    <property type="match status" value="1"/>
</dbReference>
<reference evidence="10 11" key="1">
    <citation type="submission" date="2024-02" db="EMBL/GenBank/DDBJ databases">
        <authorList>
            <person name="Daric V."/>
            <person name="Darras S."/>
        </authorList>
    </citation>
    <scope>NUCLEOTIDE SEQUENCE [LARGE SCALE GENOMIC DNA]</scope>
</reference>
<keyword evidence="3" id="KW-0805">Transcription regulation</keyword>
<dbReference type="PROSITE" id="PS50217">
    <property type="entry name" value="BZIP"/>
    <property type="match status" value="1"/>
</dbReference>
<feature type="domain" description="BZIP" evidence="9">
    <location>
        <begin position="479"/>
        <end position="542"/>
    </location>
</feature>
<dbReference type="Proteomes" id="UP001642483">
    <property type="component" value="Unassembled WGS sequence"/>
</dbReference>
<evidence type="ECO:0000256" key="2">
    <source>
        <dbReference type="ARBA" id="ARBA00009050"/>
    </source>
</evidence>
<dbReference type="SMART" id="SM00338">
    <property type="entry name" value="BRLZ"/>
    <property type="match status" value="1"/>
</dbReference>
<feature type="coiled-coil region" evidence="7">
    <location>
        <begin position="511"/>
        <end position="545"/>
    </location>
</feature>
<dbReference type="Pfam" id="PF00170">
    <property type="entry name" value="bZIP_1"/>
    <property type="match status" value="1"/>
</dbReference>
<sequence length="944" mass="105264">MDIDFSESFMGNELLLDCTGGKTSILENGWSSRLPENTPSLKAHGIESCLNGHVGDLVNGYISSPDRPSENQMQMSLDSNFQNNTSSQIHSVDDLFTYLQESERMGDVFLNGIKPNARLRTGSNASSSTSAYSSQSSTPPPVPKIVPQIFEKDFFGADVVQTPAGDDFCDGTFSCKMKNPSSAPFSTVAHMPEDGLAKSHKCSDHLETITVSDDEQADFDRAVEEALKETNRLLNMHKMKSCNVDGLIKPLEVSHKKQDELKPKIIHASPCEVGLKRQGTEKFRFSSKKALLQNMTGSQAKTLDRRKLKKPKEPQYCQSSGREYFQMPVSNSTPKPSPINIVVKQEPVTNIYISASSNNLNTNKPIGMVPITAVGASSHSIKEATASVAVTVKPNKASVALPLTSASSQEEKVFTTKQSKPLMASITPKTPIAPNPISEASASLSQMNQLPYVFSPAHDFLGDAEISQDHALVADLDTRVKRQQRMIKNRASACQSRQRKKEYVTSLEVKMNECLQDNDKLRKLNAQLRSKVFELEEENKRLVNLAASTAVGQKKAACVFLLVLFIGFNLNSFKFLANEDISSESTLSNPDNTTGKGLTWFTSDESGYHARQLLSLKEQKQEFEKEKLNIDHSEIDFKLFENAIKKKHAFWLDDMVADYVKKHFGRVFDVLQGTQSVSLHRILLRKLKELGIHVRVPSSRTKRISYTPSTRYVRSVIVDALPPEDLEDFVKMEKDVRIPQASPVVKENVLPDSPCENPGKRAEQPNQTDTLRISGDLARWIEHYEIAQRKDISSALTKVSPKMKRKRKSEKTMGSRRAQAKSATSVVLYEKRDLKLRKLLQAIDRKNDTVYMISFSKDHILLPAMMLNASGHTKLSLVLPTAPPNDTYLSSDKHQAMIQINCEVYSTNFLQVKQELLAESHHNASENTGFRSVGGRAKRHARNG</sequence>
<proteinExistence type="inferred from homology"/>
<organism evidence="10 11">
    <name type="scientific">Clavelina lepadiformis</name>
    <name type="common">Light-bulb sea squirt</name>
    <name type="synonym">Ascidia lepadiformis</name>
    <dbReference type="NCBI Taxonomy" id="159417"/>
    <lineage>
        <taxon>Eukaryota</taxon>
        <taxon>Metazoa</taxon>
        <taxon>Chordata</taxon>
        <taxon>Tunicata</taxon>
        <taxon>Ascidiacea</taxon>
        <taxon>Aplousobranchia</taxon>
        <taxon>Clavelinidae</taxon>
        <taxon>Clavelina</taxon>
    </lineage>
</organism>
<keyword evidence="6" id="KW-0539">Nucleus</keyword>
<feature type="region of interest" description="Disordered" evidence="8">
    <location>
        <begin position="297"/>
        <end position="317"/>
    </location>
</feature>
<evidence type="ECO:0000259" key="9">
    <source>
        <dbReference type="PROSITE" id="PS50217"/>
    </source>
</evidence>
<keyword evidence="4" id="KW-0238">DNA-binding</keyword>
<protein>
    <recommendedName>
        <fullName evidence="9">BZIP domain-containing protein</fullName>
    </recommendedName>
</protein>
<dbReference type="PANTHER" id="PTHR46164">
    <property type="entry name" value="ATF6, ISOFORM C"/>
    <property type="match status" value="1"/>
</dbReference>
<dbReference type="InterPro" id="IPR046347">
    <property type="entry name" value="bZIP_sf"/>
</dbReference>
<feature type="region of interest" description="Disordered" evidence="8">
    <location>
        <begin position="923"/>
        <end position="944"/>
    </location>
</feature>
<keyword evidence="5" id="KW-0804">Transcription</keyword>
<dbReference type="PANTHER" id="PTHR46164:SF3">
    <property type="entry name" value="ATF6, ISOFORM C"/>
    <property type="match status" value="1"/>
</dbReference>
<evidence type="ECO:0000256" key="4">
    <source>
        <dbReference type="ARBA" id="ARBA00023125"/>
    </source>
</evidence>
<dbReference type="InterPro" id="IPR004827">
    <property type="entry name" value="bZIP"/>
</dbReference>
<evidence type="ECO:0000256" key="5">
    <source>
        <dbReference type="ARBA" id="ARBA00023163"/>
    </source>
</evidence>
<feature type="region of interest" description="Disordered" evidence="8">
    <location>
        <begin position="798"/>
        <end position="817"/>
    </location>
</feature>
<evidence type="ECO:0000313" key="10">
    <source>
        <dbReference type="EMBL" id="CAK8675246.1"/>
    </source>
</evidence>
<evidence type="ECO:0000313" key="11">
    <source>
        <dbReference type="Proteomes" id="UP001642483"/>
    </source>
</evidence>
<evidence type="ECO:0000256" key="8">
    <source>
        <dbReference type="SAM" id="MobiDB-lite"/>
    </source>
</evidence>
<keyword evidence="7" id="KW-0175">Coiled coil</keyword>
<evidence type="ECO:0000256" key="3">
    <source>
        <dbReference type="ARBA" id="ARBA00023015"/>
    </source>
</evidence>
<comment type="subcellular location">
    <subcellularLocation>
        <location evidence="1">Membrane</location>
        <topology evidence="1">Single-pass membrane protein</topology>
    </subcellularLocation>
</comment>
<name>A0ABP0F8Z2_CLALP</name>
<dbReference type="InterPro" id="IPR051882">
    <property type="entry name" value="ATF_bZIP_TF"/>
</dbReference>
<feature type="region of interest" description="Disordered" evidence="8">
    <location>
        <begin position="119"/>
        <end position="143"/>
    </location>
</feature>